<keyword evidence="2" id="KW-0813">Transport</keyword>
<proteinExistence type="inferred from homology"/>
<evidence type="ECO:0000259" key="4">
    <source>
        <dbReference type="Pfam" id="PF00496"/>
    </source>
</evidence>
<dbReference type="PIRSF" id="PIRSF002741">
    <property type="entry name" value="MppA"/>
    <property type="match status" value="1"/>
</dbReference>
<keyword evidence="3" id="KW-0732">Signal</keyword>
<dbReference type="Proteomes" id="UP000325576">
    <property type="component" value="Unassembled WGS sequence"/>
</dbReference>
<dbReference type="SUPFAM" id="SSF53850">
    <property type="entry name" value="Periplasmic binding protein-like II"/>
    <property type="match status" value="1"/>
</dbReference>
<organism evidence="5 6">
    <name type="scientific">Rhodococcus erythropolis</name>
    <name type="common">Arthrobacter picolinophilus</name>
    <dbReference type="NCBI Taxonomy" id="1833"/>
    <lineage>
        <taxon>Bacteria</taxon>
        <taxon>Bacillati</taxon>
        <taxon>Actinomycetota</taxon>
        <taxon>Actinomycetes</taxon>
        <taxon>Mycobacteriales</taxon>
        <taxon>Nocardiaceae</taxon>
        <taxon>Rhodococcus</taxon>
        <taxon>Rhodococcus erythropolis group</taxon>
    </lineage>
</organism>
<dbReference type="InterPro" id="IPR000914">
    <property type="entry name" value="SBP_5_dom"/>
</dbReference>
<dbReference type="GO" id="GO:0042597">
    <property type="term" value="C:periplasmic space"/>
    <property type="evidence" value="ECO:0007669"/>
    <property type="project" value="UniProtKB-ARBA"/>
</dbReference>
<dbReference type="GO" id="GO:1904680">
    <property type="term" value="F:peptide transmembrane transporter activity"/>
    <property type="evidence" value="ECO:0007669"/>
    <property type="project" value="TreeGrafter"/>
</dbReference>
<sequence>MLAATSMLVAACGGGSSEKDSTGGTLTLGVDVAPRSWDPAQQVSAGTGVVLWQPVYDTLLKYAPDGSIEPNAAESFSYNEDRTALTLKLRDGMTFTDGAAVDAAAAKASLEHMRDSAGPDSVRLAGVQVVALDDRTVELSTERPNALLAQFLTWAPGILASPASLASPDLATNPVGSGPYTFVSQESTSGTSLVYQRNPNYWNADAYPYDRVVIRVMEDETARLNALRSGQIDAGPVSAANADQAESAGLTLLGNAVNWNGMFIMDRDGKQVPALGDVRVRQAMNKVFDRDAIVKAIYQGHGVVNNQIFNTNSDAYKADLLAASAYDVEAAKKLMNEAGYSGGFDLTIPEIPGRTDMLSPIIKQQLGLIGIDVNIESVPATQYLDKFLKGVYPVIPFGLPSGTPVADVDASLAPNAIWNVFKTQDPKLTQLIADLQVAPEDKQKEIVQSINEFVTDQAWFSVLAFPESFWAFKGGVSAEKMTGNSAPYLYTFK</sequence>
<dbReference type="GO" id="GO:0015833">
    <property type="term" value="P:peptide transport"/>
    <property type="evidence" value="ECO:0007669"/>
    <property type="project" value="TreeGrafter"/>
</dbReference>
<feature type="domain" description="Solute-binding protein family 5" evidence="4">
    <location>
        <begin position="68"/>
        <end position="406"/>
    </location>
</feature>
<accession>A0A5N5E1D9</accession>
<evidence type="ECO:0000256" key="3">
    <source>
        <dbReference type="ARBA" id="ARBA00022729"/>
    </source>
</evidence>
<dbReference type="RefSeq" id="WP_113682849.1">
    <property type="nucleotide sequence ID" value="NZ_JBEXIN010000002.1"/>
</dbReference>
<dbReference type="Gene3D" id="3.40.190.10">
    <property type="entry name" value="Periplasmic binding protein-like II"/>
    <property type="match status" value="1"/>
</dbReference>
<evidence type="ECO:0000256" key="1">
    <source>
        <dbReference type="ARBA" id="ARBA00005695"/>
    </source>
</evidence>
<evidence type="ECO:0000256" key="2">
    <source>
        <dbReference type="ARBA" id="ARBA00022448"/>
    </source>
</evidence>
<evidence type="ECO:0000313" key="6">
    <source>
        <dbReference type="Proteomes" id="UP000325576"/>
    </source>
</evidence>
<reference evidence="5 6" key="1">
    <citation type="journal article" date="2017" name="Poromechanics V (2013)">
        <title>Genomic Characterization of the Arsenic-Tolerant Actinobacterium, &lt;i&gt;Rhodococcus erythropolis&lt;/i&gt; S43.</title>
        <authorList>
            <person name="Retamal-Morales G."/>
            <person name="Mehnert M."/>
            <person name="Schwabe R."/>
            <person name="Tischler D."/>
            <person name="Schloemann M."/>
            <person name="Levican G.J."/>
        </authorList>
    </citation>
    <scope>NUCLEOTIDE SEQUENCE [LARGE SCALE GENOMIC DNA]</scope>
    <source>
        <strain evidence="5 6">S43</strain>
    </source>
</reference>
<dbReference type="PANTHER" id="PTHR30290">
    <property type="entry name" value="PERIPLASMIC BINDING COMPONENT OF ABC TRANSPORTER"/>
    <property type="match status" value="1"/>
</dbReference>
<dbReference type="Pfam" id="PF00496">
    <property type="entry name" value="SBP_bac_5"/>
    <property type="match status" value="1"/>
</dbReference>
<comment type="caution">
    <text evidence="5">The sequence shown here is derived from an EMBL/GenBank/DDBJ whole genome shotgun (WGS) entry which is preliminary data.</text>
</comment>
<dbReference type="InterPro" id="IPR039424">
    <property type="entry name" value="SBP_5"/>
</dbReference>
<dbReference type="EMBL" id="MRBO01000462">
    <property type="protein sequence ID" value="KAB2584205.1"/>
    <property type="molecule type" value="Genomic_DNA"/>
</dbReference>
<name>A0A5N5E1D9_RHOER</name>
<dbReference type="InterPro" id="IPR030678">
    <property type="entry name" value="Peptide/Ni-bd"/>
</dbReference>
<gene>
    <name evidence="5" type="ORF">BS297_16710</name>
</gene>
<dbReference type="AlphaFoldDB" id="A0A5N5E1D9"/>
<protein>
    <recommendedName>
        <fullName evidence="4">Solute-binding protein family 5 domain-containing protein</fullName>
    </recommendedName>
</protein>
<dbReference type="PANTHER" id="PTHR30290:SF9">
    <property type="entry name" value="OLIGOPEPTIDE-BINDING PROTEIN APPA"/>
    <property type="match status" value="1"/>
</dbReference>
<dbReference type="Gene3D" id="3.10.105.10">
    <property type="entry name" value="Dipeptide-binding Protein, Domain 3"/>
    <property type="match status" value="1"/>
</dbReference>
<evidence type="ECO:0000313" key="5">
    <source>
        <dbReference type="EMBL" id="KAB2584205.1"/>
    </source>
</evidence>
<dbReference type="GO" id="GO:0043190">
    <property type="term" value="C:ATP-binding cassette (ABC) transporter complex"/>
    <property type="evidence" value="ECO:0007669"/>
    <property type="project" value="InterPro"/>
</dbReference>
<comment type="similarity">
    <text evidence="1">Belongs to the bacterial solute-binding protein 5 family.</text>
</comment>